<name>A0A9E9LZQ7_9BURK</name>
<proteinExistence type="predicted"/>
<dbReference type="PANTHER" id="PTHR38743">
    <property type="entry name" value="SIMILAR TO GLYOXYLASE I FAMILY PROTEIN"/>
    <property type="match status" value="1"/>
</dbReference>
<dbReference type="PANTHER" id="PTHR38743:SF2">
    <property type="entry name" value="DUF2185 DOMAIN-CONTAINING PROTEIN"/>
    <property type="match status" value="1"/>
</dbReference>
<feature type="domain" description="Suppressor of fused-like" evidence="1">
    <location>
        <begin position="41"/>
        <end position="207"/>
    </location>
</feature>
<dbReference type="InterPro" id="IPR020941">
    <property type="entry name" value="SUFU-like_domain"/>
</dbReference>
<dbReference type="KEGG" id="ovb:NB640_00595"/>
<evidence type="ECO:0000313" key="3">
    <source>
        <dbReference type="EMBL" id="WAW10203.1"/>
    </source>
</evidence>
<evidence type="ECO:0000259" key="1">
    <source>
        <dbReference type="Pfam" id="PF05076"/>
    </source>
</evidence>
<accession>A0A9E9LZQ7</accession>
<dbReference type="Pfam" id="PF05076">
    <property type="entry name" value="SUFU"/>
    <property type="match status" value="1"/>
</dbReference>
<dbReference type="SUPFAM" id="SSF103359">
    <property type="entry name" value="Suppressor of Fused, N-terminal domain"/>
    <property type="match status" value="1"/>
</dbReference>
<organism evidence="3 4">
    <name type="scientific">Oxalobacter vibrioformis</name>
    <dbReference type="NCBI Taxonomy" id="933080"/>
    <lineage>
        <taxon>Bacteria</taxon>
        <taxon>Pseudomonadati</taxon>
        <taxon>Pseudomonadota</taxon>
        <taxon>Betaproteobacteria</taxon>
        <taxon>Burkholderiales</taxon>
        <taxon>Oxalobacteraceae</taxon>
        <taxon>Oxalobacter</taxon>
    </lineage>
</organism>
<dbReference type="Proteomes" id="UP001156215">
    <property type="component" value="Chromosome"/>
</dbReference>
<reference evidence="3" key="1">
    <citation type="journal article" date="2022" name="Front. Microbiol.">
        <title>New perspectives on an old grouping: The genomic and phenotypic variability of Oxalobacter formigenes and the implications for calcium oxalate stone prevention.</title>
        <authorList>
            <person name="Chmiel J.A."/>
            <person name="Carr C."/>
            <person name="Stuivenberg G.A."/>
            <person name="Venema R."/>
            <person name="Chanyi R.M."/>
            <person name="Al K.F."/>
            <person name="Giguere D."/>
            <person name="Say H."/>
            <person name="Akouris P.P."/>
            <person name="Dominguez Romero S.A."/>
            <person name="Kwong A."/>
            <person name="Tai V."/>
            <person name="Koval S.F."/>
            <person name="Razvi H."/>
            <person name="Bjazevic J."/>
            <person name="Burton J.P."/>
        </authorList>
    </citation>
    <scope>NUCLEOTIDE SEQUENCE</scope>
    <source>
        <strain evidence="3">WoOx3</strain>
    </source>
</reference>
<dbReference type="Pfam" id="PF09951">
    <property type="entry name" value="Imm33"/>
    <property type="match status" value="1"/>
</dbReference>
<dbReference type="EMBL" id="CP098242">
    <property type="protein sequence ID" value="WAW10203.1"/>
    <property type="molecule type" value="Genomic_DNA"/>
</dbReference>
<protein>
    <submittedName>
        <fullName evidence="3">DUF2185 domain-containing protein</fullName>
    </submittedName>
</protein>
<evidence type="ECO:0000313" key="4">
    <source>
        <dbReference type="Proteomes" id="UP001156215"/>
    </source>
</evidence>
<gene>
    <name evidence="3" type="ORF">NB640_00595</name>
</gene>
<evidence type="ECO:0000259" key="2">
    <source>
        <dbReference type="Pfam" id="PF09951"/>
    </source>
</evidence>
<sequence length="329" mass="37402">MGKSIKPVVYTEEEIDCIEQHIEKHFGAFEHVFHEVASSGIHVDICIIPPSETKPFYTLVTMGMGAHRMTLPDRLQQSGLSRAELLVTLPPDWKLDDSDEKWYWPIRWLKILARLPVDMDTWLGWGHTVPSGEPFAENTTLSTMLLVDPYPDEASMLCTLPGGEAVHFYQLFPLYEEETDFKRQHDTQKLLALFGGEVSHVLNVGRKNYGLSVSAKNFAITDIRPLIDWGGAEGCFATDRIMVDASKVGFMYREMPEYEGDSGWRFAAGDETAEYMDNPANSGIYMLNTVANYDPDIISYLKADYGTAFFRNEKGAFERDDNWEPEKEE</sequence>
<keyword evidence="4" id="KW-1185">Reference proteome</keyword>
<dbReference type="AlphaFoldDB" id="A0A9E9LZQ7"/>
<dbReference type="RefSeq" id="WP_269309206.1">
    <property type="nucleotide sequence ID" value="NZ_CP098242.1"/>
</dbReference>
<dbReference type="InterPro" id="IPR037181">
    <property type="entry name" value="SUFU_N"/>
</dbReference>
<dbReference type="InterPro" id="IPR018689">
    <property type="entry name" value="Imm33_dom"/>
</dbReference>
<feature type="domain" description="Immunity protein Imm33" evidence="2">
    <location>
        <begin position="235"/>
        <end position="319"/>
    </location>
</feature>